<reference evidence="1 2" key="1">
    <citation type="submission" date="2016-10" db="EMBL/GenBank/DDBJ databases">
        <authorList>
            <person name="de Groot N.N."/>
        </authorList>
    </citation>
    <scope>NUCLEOTIDE SEQUENCE [LARGE SCALE GENOMIC DNA]</scope>
    <source>
        <strain evidence="1 2">DSM 29439</strain>
    </source>
</reference>
<dbReference type="EMBL" id="FOJB01000001">
    <property type="protein sequence ID" value="SEW19251.1"/>
    <property type="molecule type" value="Genomic_DNA"/>
</dbReference>
<dbReference type="Pfam" id="PF13148">
    <property type="entry name" value="DUF3987"/>
    <property type="match status" value="1"/>
</dbReference>
<protein>
    <recommendedName>
        <fullName evidence="3">DNA primase/helicase</fullName>
    </recommendedName>
</protein>
<dbReference type="AlphaFoldDB" id="A0A1I0PXG5"/>
<evidence type="ECO:0000313" key="1">
    <source>
        <dbReference type="EMBL" id="SEW19251.1"/>
    </source>
</evidence>
<name>A0A1I0PXG5_9RHOB</name>
<organism evidence="1 2">
    <name type="scientific">Aliiroseovarius sediminilitoris</name>
    <dbReference type="NCBI Taxonomy" id="1173584"/>
    <lineage>
        <taxon>Bacteria</taxon>
        <taxon>Pseudomonadati</taxon>
        <taxon>Pseudomonadota</taxon>
        <taxon>Alphaproteobacteria</taxon>
        <taxon>Rhodobacterales</taxon>
        <taxon>Paracoccaceae</taxon>
        <taxon>Aliiroseovarius</taxon>
    </lineage>
</organism>
<accession>A0A1I0PXG5</accession>
<sequence>MVKLTPEAMNDFMKNGIGWNPRPLWKGVQPEEYPVHRLPPVIADAVREVQAYAQAPMAMVAACALSVVSAAVQTRFGVQRDAVLRGPASLYLLTVAESGERKTLIDKLFMEPLREWEAQQMREARDEKVLFEAALEAWEAAGKNPLDKPTEPRVARMLRGDDTPEALSRALQSYPIAAVITSEAGVIFGSHSMKAESVQGNLAQVNVMWDGGPISQDRIGRDSIHVERLCATMGLQVQPAVLDHFVQRAGGLARGIGYFARFLFSQPTSTRGTRFYSDPPSDMPALRAFHARVTALLAAPAVFDEFDRLVTQYISLDERAHRTWMFFHDEVEERMGGDEEYARIPDVASKAAENAARLACCYHTFSGAPEPAITEEAMVDACALMRWYLDEAVRFGQVAEMTEEVRNAEKLEEYLTQQLRMDKSLVDSGITVRTVQQKGPGPLRVRAKLDAAVELLEDHGRIRVIQAIGSKKRFIMVAPQVMKEWA</sequence>
<dbReference type="OrthoDB" id="9067983at2"/>
<dbReference type="InterPro" id="IPR025048">
    <property type="entry name" value="DUF3987"/>
</dbReference>
<dbReference type="Proteomes" id="UP000199650">
    <property type="component" value="Unassembled WGS sequence"/>
</dbReference>
<keyword evidence="2" id="KW-1185">Reference proteome</keyword>
<proteinExistence type="predicted"/>
<evidence type="ECO:0008006" key="3">
    <source>
        <dbReference type="Google" id="ProtNLM"/>
    </source>
</evidence>
<dbReference type="STRING" id="1173584.SAMN05444851_2017"/>
<gene>
    <name evidence="1" type="ORF">SAMN05444851_2017</name>
</gene>
<evidence type="ECO:0000313" key="2">
    <source>
        <dbReference type="Proteomes" id="UP000199650"/>
    </source>
</evidence>
<dbReference type="RefSeq" id="WP_091430331.1">
    <property type="nucleotide sequence ID" value="NZ_FOJB01000001.1"/>
</dbReference>